<dbReference type="Pfam" id="PF07727">
    <property type="entry name" value="RVT_2"/>
    <property type="match status" value="1"/>
</dbReference>
<dbReference type="InterPro" id="IPR013103">
    <property type="entry name" value="RVT_2"/>
</dbReference>
<proteinExistence type="predicted"/>
<reference evidence="2" key="1">
    <citation type="journal article" date="2019" name="Sci. Rep.">
        <title>Draft genome of Tanacetum cinerariifolium, the natural source of mosquito coil.</title>
        <authorList>
            <person name="Yamashiro T."/>
            <person name="Shiraishi A."/>
            <person name="Satake H."/>
            <person name="Nakayama K."/>
        </authorList>
    </citation>
    <scope>NUCLEOTIDE SEQUENCE</scope>
</reference>
<dbReference type="EMBL" id="BKCJ010208033">
    <property type="protein sequence ID" value="GEY77011.1"/>
    <property type="molecule type" value="Genomic_DNA"/>
</dbReference>
<gene>
    <name evidence="2" type="ORF">Tci_448985</name>
</gene>
<dbReference type="PANTHER" id="PTHR11439:SF495">
    <property type="entry name" value="REVERSE TRANSCRIPTASE, RNA-DEPENDENT DNA POLYMERASE-RELATED"/>
    <property type="match status" value="1"/>
</dbReference>
<sequence length="503" mass="58889">MALDDDETVTVGKESARNGEWVKISMIKVHTLHDMENNDERKYFLDFLCINLNYVEEQRNNIVLKHRDLVQELNTCKEQLLVLKLAKLDFLTMQHVNIEILKESKNLRKELKELTSITNIWLNSSNKVNQCISEQILSQKKRILGLVQLTEDPSSSGKTNLVFVKSLAEDIKAKESIIVSEPQVVSKPQGEYEMWRLRIEQYFQIQDYALWDVIENRNYFKPVAQTFKEPKRITNVLKDPTWVEAMQEELLQFHLQKIWTLVDFPRGKKAIGTKWVFRNKKDQIGIIIRNKARLVAQGFIQEEDFDYDKVFSLVARIKAIRLFLAFASFMGFLVYQMDVKSAFLYERIKEEVYVCQLPGFEDPDYPDKVYKVEKALYGKLTFFLGLQVKQKSNGIFISQNKYVDKILRKFKYADVKPASTLMDKEKALLKDSDSDDVYVHLYRFQVNPKVSHLHVVKKIFRYLKGQPKLGIRYPRDYPFDLVAYTDSDYAGASLDRKSTSRGC</sequence>
<accession>A0A699HTT5</accession>
<evidence type="ECO:0000313" key="2">
    <source>
        <dbReference type="EMBL" id="GEY77011.1"/>
    </source>
</evidence>
<dbReference type="PANTHER" id="PTHR11439">
    <property type="entry name" value="GAG-POL-RELATED RETROTRANSPOSON"/>
    <property type="match status" value="1"/>
</dbReference>
<feature type="domain" description="Reverse transcriptase Ty1/copia-type" evidence="1">
    <location>
        <begin position="257"/>
        <end position="378"/>
    </location>
</feature>
<dbReference type="AlphaFoldDB" id="A0A699HTT5"/>
<comment type="caution">
    <text evidence="2">The sequence shown here is derived from an EMBL/GenBank/DDBJ whole genome shotgun (WGS) entry which is preliminary data.</text>
</comment>
<evidence type="ECO:0000259" key="1">
    <source>
        <dbReference type="Pfam" id="PF07727"/>
    </source>
</evidence>
<protein>
    <recommendedName>
        <fullName evidence="1">Reverse transcriptase Ty1/copia-type domain-containing protein</fullName>
    </recommendedName>
</protein>
<organism evidence="2">
    <name type="scientific">Tanacetum cinerariifolium</name>
    <name type="common">Dalmatian daisy</name>
    <name type="synonym">Chrysanthemum cinerariifolium</name>
    <dbReference type="NCBI Taxonomy" id="118510"/>
    <lineage>
        <taxon>Eukaryota</taxon>
        <taxon>Viridiplantae</taxon>
        <taxon>Streptophyta</taxon>
        <taxon>Embryophyta</taxon>
        <taxon>Tracheophyta</taxon>
        <taxon>Spermatophyta</taxon>
        <taxon>Magnoliopsida</taxon>
        <taxon>eudicotyledons</taxon>
        <taxon>Gunneridae</taxon>
        <taxon>Pentapetalae</taxon>
        <taxon>asterids</taxon>
        <taxon>campanulids</taxon>
        <taxon>Asterales</taxon>
        <taxon>Asteraceae</taxon>
        <taxon>Asteroideae</taxon>
        <taxon>Anthemideae</taxon>
        <taxon>Anthemidinae</taxon>
        <taxon>Tanacetum</taxon>
    </lineage>
</organism>
<name>A0A699HTT5_TANCI</name>